<keyword evidence="2 4" id="KW-0238">DNA-binding</keyword>
<name>A0AAU7VTL7_9MICO</name>
<sequence>MARPTVAAERREQIIDATLQTVAQHGIAGTSLDRIAEAVGMSRGHVRHFVGNRDQLLAETARRVFSDDAGKLTILPDEVTTFTEALDFLFGEDFTRSDAENAVVLGFVELSRTTPAIAEILAEAYASTRRTLAEFAVIAYPRADAATCELVADGTLSAALGNVFMGDFDPDEVRTTRVRRAVEKLLSAI</sequence>
<dbReference type="Pfam" id="PF00440">
    <property type="entry name" value="TetR_N"/>
    <property type="match status" value="1"/>
</dbReference>
<evidence type="ECO:0000256" key="2">
    <source>
        <dbReference type="ARBA" id="ARBA00023125"/>
    </source>
</evidence>
<organism evidence="6">
    <name type="scientific">Microbacterium sp. A8/3-1</name>
    <dbReference type="NCBI Taxonomy" id="3160749"/>
    <lineage>
        <taxon>Bacteria</taxon>
        <taxon>Bacillati</taxon>
        <taxon>Actinomycetota</taxon>
        <taxon>Actinomycetes</taxon>
        <taxon>Micrococcales</taxon>
        <taxon>Microbacteriaceae</taxon>
        <taxon>Microbacterium</taxon>
    </lineage>
</organism>
<accession>A0AAU7VTL7</accession>
<keyword evidence="1" id="KW-0805">Transcription regulation</keyword>
<feature type="domain" description="HTH tetR-type" evidence="5">
    <location>
        <begin position="8"/>
        <end position="68"/>
    </location>
</feature>
<dbReference type="GO" id="GO:0003677">
    <property type="term" value="F:DNA binding"/>
    <property type="evidence" value="ECO:0007669"/>
    <property type="project" value="UniProtKB-UniRule"/>
</dbReference>
<dbReference type="InterPro" id="IPR001647">
    <property type="entry name" value="HTH_TetR"/>
</dbReference>
<feature type="DNA-binding region" description="H-T-H motif" evidence="4">
    <location>
        <begin position="31"/>
        <end position="50"/>
    </location>
</feature>
<protein>
    <submittedName>
        <fullName evidence="6">TetR/AcrR family transcriptional regulator</fullName>
    </submittedName>
</protein>
<dbReference type="Gene3D" id="1.10.357.10">
    <property type="entry name" value="Tetracycline Repressor, domain 2"/>
    <property type="match status" value="1"/>
</dbReference>
<dbReference type="PANTHER" id="PTHR47506:SF6">
    <property type="entry name" value="HTH-TYPE TRANSCRIPTIONAL REPRESSOR NEMR"/>
    <property type="match status" value="1"/>
</dbReference>
<gene>
    <name evidence="6" type="ORF">ABS642_17920</name>
</gene>
<dbReference type="RefSeq" id="WP_350351196.1">
    <property type="nucleotide sequence ID" value="NZ_CP158357.1"/>
</dbReference>
<reference evidence="6" key="1">
    <citation type="submission" date="2024-06" db="EMBL/GenBank/DDBJ databases">
        <title>Draft genome sequence of Microbacterium sp. strain A8/3-1, isolated from Oxytropis tragacanthoides Fisch. ex DC. Root nodules in the Altai region of Russia.</title>
        <authorList>
            <person name="Sazanova A."/>
            <person name="Guro P."/>
            <person name="Kuznetsova I."/>
            <person name="Belimov A."/>
            <person name="Safronova V."/>
        </authorList>
    </citation>
    <scope>NUCLEOTIDE SEQUENCE</scope>
    <source>
        <strain evidence="6">A8/3-1</strain>
    </source>
</reference>
<evidence type="ECO:0000256" key="1">
    <source>
        <dbReference type="ARBA" id="ARBA00023015"/>
    </source>
</evidence>
<dbReference type="EMBL" id="CP158357">
    <property type="protein sequence ID" value="XBX77774.1"/>
    <property type="molecule type" value="Genomic_DNA"/>
</dbReference>
<evidence type="ECO:0000256" key="4">
    <source>
        <dbReference type="PROSITE-ProRule" id="PRU00335"/>
    </source>
</evidence>
<dbReference type="InterPro" id="IPR009057">
    <property type="entry name" value="Homeodomain-like_sf"/>
</dbReference>
<keyword evidence="3" id="KW-0804">Transcription</keyword>
<dbReference type="PANTHER" id="PTHR47506">
    <property type="entry name" value="TRANSCRIPTIONAL REGULATORY PROTEIN"/>
    <property type="match status" value="1"/>
</dbReference>
<evidence type="ECO:0000256" key="3">
    <source>
        <dbReference type="ARBA" id="ARBA00023163"/>
    </source>
</evidence>
<dbReference type="AlphaFoldDB" id="A0AAU7VTL7"/>
<evidence type="ECO:0000313" key="6">
    <source>
        <dbReference type="EMBL" id="XBX77774.1"/>
    </source>
</evidence>
<proteinExistence type="predicted"/>
<dbReference type="SUPFAM" id="SSF46689">
    <property type="entry name" value="Homeodomain-like"/>
    <property type="match status" value="1"/>
</dbReference>
<evidence type="ECO:0000259" key="5">
    <source>
        <dbReference type="PROSITE" id="PS50977"/>
    </source>
</evidence>
<dbReference type="PROSITE" id="PS50977">
    <property type="entry name" value="HTH_TETR_2"/>
    <property type="match status" value="1"/>
</dbReference>